<evidence type="ECO:0000313" key="3">
    <source>
        <dbReference type="Proteomes" id="UP000276133"/>
    </source>
</evidence>
<organism evidence="2 3">
    <name type="scientific">Brachionus plicatilis</name>
    <name type="common">Marine rotifer</name>
    <name type="synonym">Brachionus muelleri</name>
    <dbReference type="NCBI Taxonomy" id="10195"/>
    <lineage>
        <taxon>Eukaryota</taxon>
        <taxon>Metazoa</taxon>
        <taxon>Spiralia</taxon>
        <taxon>Gnathifera</taxon>
        <taxon>Rotifera</taxon>
        <taxon>Eurotatoria</taxon>
        <taxon>Monogononta</taxon>
        <taxon>Pseudotrocha</taxon>
        <taxon>Ploima</taxon>
        <taxon>Brachionidae</taxon>
        <taxon>Brachionus</taxon>
    </lineage>
</organism>
<name>A0A3M7RIP2_BRAPC</name>
<dbReference type="EMBL" id="REGN01003305">
    <property type="protein sequence ID" value="RNA23359.1"/>
    <property type="molecule type" value="Genomic_DNA"/>
</dbReference>
<feature type="signal peptide" evidence="1">
    <location>
        <begin position="1"/>
        <end position="30"/>
    </location>
</feature>
<proteinExistence type="predicted"/>
<evidence type="ECO:0000256" key="1">
    <source>
        <dbReference type="SAM" id="SignalP"/>
    </source>
</evidence>
<dbReference type="Proteomes" id="UP000276133">
    <property type="component" value="Unassembled WGS sequence"/>
</dbReference>
<protein>
    <recommendedName>
        <fullName evidence="4">Secreted protein</fullName>
    </recommendedName>
</protein>
<accession>A0A3M7RIP2</accession>
<keyword evidence="3" id="KW-1185">Reference proteome</keyword>
<sequence>MNSLECCHSEFAFFLSRLLSLICTNSVADSSRYSLSSYINVLLTDASYLEDRPVLPTCTIEANSLFISGNFSFLVKRDQATIL</sequence>
<feature type="chain" id="PRO_5017921160" description="Secreted protein" evidence="1">
    <location>
        <begin position="31"/>
        <end position="83"/>
    </location>
</feature>
<dbReference type="AlphaFoldDB" id="A0A3M7RIP2"/>
<evidence type="ECO:0000313" key="2">
    <source>
        <dbReference type="EMBL" id="RNA23359.1"/>
    </source>
</evidence>
<reference evidence="2 3" key="1">
    <citation type="journal article" date="2018" name="Sci. Rep.">
        <title>Genomic signatures of local adaptation to the degree of environmental predictability in rotifers.</title>
        <authorList>
            <person name="Franch-Gras L."/>
            <person name="Hahn C."/>
            <person name="Garcia-Roger E.M."/>
            <person name="Carmona M.J."/>
            <person name="Serra M."/>
            <person name="Gomez A."/>
        </authorList>
    </citation>
    <scope>NUCLEOTIDE SEQUENCE [LARGE SCALE GENOMIC DNA]</scope>
    <source>
        <strain evidence="2">HYR1</strain>
    </source>
</reference>
<gene>
    <name evidence="2" type="ORF">BpHYR1_033588</name>
</gene>
<keyword evidence="1" id="KW-0732">Signal</keyword>
<evidence type="ECO:0008006" key="4">
    <source>
        <dbReference type="Google" id="ProtNLM"/>
    </source>
</evidence>
<comment type="caution">
    <text evidence="2">The sequence shown here is derived from an EMBL/GenBank/DDBJ whole genome shotgun (WGS) entry which is preliminary data.</text>
</comment>